<proteinExistence type="predicted"/>
<comment type="caution">
    <text evidence="1">The sequence shown here is derived from an EMBL/GenBank/DDBJ whole genome shotgun (WGS) entry which is preliminary data.</text>
</comment>
<name>A0ABQ2VK77_9PSEU</name>
<organism evidence="1 2">
    <name type="scientific">Lentzea flava</name>
    <dbReference type="NCBI Taxonomy" id="103732"/>
    <lineage>
        <taxon>Bacteria</taxon>
        <taxon>Bacillati</taxon>
        <taxon>Actinomycetota</taxon>
        <taxon>Actinomycetes</taxon>
        <taxon>Pseudonocardiales</taxon>
        <taxon>Pseudonocardiaceae</taxon>
        <taxon>Lentzea</taxon>
    </lineage>
</organism>
<reference evidence="2" key="1">
    <citation type="journal article" date="2019" name="Int. J. Syst. Evol. Microbiol.">
        <title>The Global Catalogue of Microorganisms (GCM) 10K type strain sequencing project: providing services to taxonomists for standard genome sequencing and annotation.</title>
        <authorList>
            <consortium name="The Broad Institute Genomics Platform"/>
            <consortium name="The Broad Institute Genome Sequencing Center for Infectious Disease"/>
            <person name="Wu L."/>
            <person name="Ma J."/>
        </authorList>
    </citation>
    <scope>NUCLEOTIDE SEQUENCE [LARGE SCALE GENOMIC DNA]</scope>
    <source>
        <strain evidence="2">JCM 3296</strain>
    </source>
</reference>
<accession>A0ABQ2VK77</accession>
<gene>
    <name evidence="1" type="ORF">GCM10010178_91970</name>
</gene>
<dbReference type="Proteomes" id="UP000649573">
    <property type="component" value="Unassembled WGS sequence"/>
</dbReference>
<keyword evidence="2" id="KW-1185">Reference proteome</keyword>
<dbReference type="EMBL" id="BMRE01000122">
    <property type="protein sequence ID" value="GGU87905.1"/>
    <property type="molecule type" value="Genomic_DNA"/>
</dbReference>
<protein>
    <submittedName>
        <fullName evidence="1">Uncharacterized protein</fullName>
    </submittedName>
</protein>
<evidence type="ECO:0000313" key="1">
    <source>
        <dbReference type="EMBL" id="GGU87905.1"/>
    </source>
</evidence>
<sequence>MRQVHEKAALSGVVAPRDFVRGLSREVADEVLDPVLADFDRVLSGDRWAWTLRSGPRQQALIRMRADRTLGRALETLRRSIRTSPETCCGEL</sequence>
<evidence type="ECO:0000313" key="2">
    <source>
        <dbReference type="Proteomes" id="UP000649573"/>
    </source>
</evidence>